<dbReference type="AlphaFoldDB" id="A0A4Y2BVT3"/>
<protein>
    <submittedName>
        <fullName evidence="1">Uncharacterized protein</fullName>
    </submittedName>
</protein>
<gene>
    <name evidence="1" type="ORF">AVEN_199999_1</name>
</gene>
<accession>A0A4Y2BVT3</accession>
<evidence type="ECO:0000313" key="2">
    <source>
        <dbReference type="Proteomes" id="UP000499080"/>
    </source>
</evidence>
<reference evidence="1 2" key="1">
    <citation type="journal article" date="2019" name="Sci. Rep.">
        <title>Orb-weaving spider Araneus ventricosus genome elucidates the spidroin gene catalogue.</title>
        <authorList>
            <person name="Kono N."/>
            <person name="Nakamura H."/>
            <person name="Ohtoshi R."/>
            <person name="Moran D.A.P."/>
            <person name="Shinohara A."/>
            <person name="Yoshida Y."/>
            <person name="Fujiwara M."/>
            <person name="Mori M."/>
            <person name="Tomita M."/>
            <person name="Arakawa K."/>
        </authorList>
    </citation>
    <scope>NUCLEOTIDE SEQUENCE [LARGE SCALE GENOMIC DNA]</scope>
</reference>
<dbReference type="EMBL" id="BGPR01000116">
    <property type="protein sequence ID" value="GBL96043.1"/>
    <property type="molecule type" value="Genomic_DNA"/>
</dbReference>
<sequence>MTKCGKLPREGARRQAVRFLELKCFAEWQLWCCPQLLIRSLPQLTPAKQRRFQTGRRTDFKKQRVAILSRESKYPTTKEIDEINGLPIIFFKTRSNVKSIEKKGNEDQRLRKNHPPTRENRDFYGAIDSDGRLCHKKILAAFFAGLLAVVDRPFAEISLLVGLIPSASSVGMWVVLAFLENASSLQLGKVDRPVWMVRFKEPLLEFPKPGGTSVARRVKTFGLAVSFLA</sequence>
<name>A0A4Y2BVT3_ARAVE</name>
<dbReference type="Proteomes" id="UP000499080">
    <property type="component" value="Unassembled WGS sequence"/>
</dbReference>
<keyword evidence="2" id="KW-1185">Reference proteome</keyword>
<evidence type="ECO:0000313" key="1">
    <source>
        <dbReference type="EMBL" id="GBL96043.1"/>
    </source>
</evidence>
<organism evidence="1 2">
    <name type="scientific">Araneus ventricosus</name>
    <name type="common">Orbweaver spider</name>
    <name type="synonym">Epeira ventricosa</name>
    <dbReference type="NCBI Taxonomy" id="182803"/>
    <lineage>
        <taxon>Eukaryota</taxon>
        <taxon>Metazoa</taxon>
        <taxon>Ecdysozoa</taxon>
        <taxon>Arthropoda</taxon>
        <taxon>Chelicerata</taxon>
        <taxon>Arachnida</taxon>
        <taxon>Araneae</taxon>
        <taxon>Araneomorphae</taxon>
        <taxon>Entelegynae</taxon>
        <taxon>Araneoidea</taxon>
        <taxon>Araneidae</taxon>
        <taxon>Araneus</taxon>
    </lineage>
</organism>
<comment type="caution">
    <text evidence="1">The sequence shown here is derived from an EMBL/GenBank/DDBJ whole genome shotgun (WGS) entry which is preliminary data.</text>
</comment>
<proteinExistence type="predicted"/>